<dbReference type="InterPro" id="IPR038330">
    <property type="entry name" value="TspO/MBR-related_sf"/>
</dbReference>
<evidence type="ECO:0000256" key="2">
    <source>
        <dbReference type="ARBA" id="ARBA00007524"/>
    </source>
</evidence>
<organism evidence="7 8">
    <name type="scientific">Chrysochromulina ericina virus CeV-01B</name>
    <dbReference type="NCBI Taxonomy" id="3070830"/>
    <lineage>
        <taxon>Viruses</taxon>
        <taxon>Varidnaviria</taxon>
        <taxon>Bamfordvirae</taxon>
        <taxon>Nucleocytoviricota</taxon>
        <taxon>Megaviricetes</taxon>
        <taxon>Imitervirales</taxon>
        <taxon>Mesomimiviridae</taxon>
        <taxon>Tethysvirus</taxon>
        <taxon>Tethysvirus raunefjordenense</taxon>
    </lineage>
</organism>
<feature type="transmembrane region" description="Helical" evidence="6">
    <location>
        <begin position="90"/>
        <end position="110"/>
    </location>
</feature>
<dbReference type="OrthoDB" id="38555at10239"/>
<evidence type="ECO:0000256" key="6">
    <source>
        <dbReference type="SAM" id="Phobius"/>
    </source>
</evidence>
<dbReference type="InterPro" id="IPR004307">
    <property type="entry name" value="TspO_MBR"/>
</dbReference>
<keyword evidence="4 6" id="KW-1133">Transmembrane helix</keyword>
<keyword evidence="3 6" id="KW-0812">Transmembrane</keyword>
<comment type="similarity">
    <text evidence="2">Belongs to the TspO/BZRP family.</text>
</comment>
<evidence type="ECO:0000256" key="5">
    <source>
        <dbReference type="ARBA" id="ARBA00023136"/>
    </source>
</evidence>
<dbReference type="EMBL" id="KT820662">
    <property type="protein sequence ID" value="ALH23379.1"/>
    <property type="molecule type" value="Genomic_DNA"/>
</dbReference>
<evidence type="ECO:0000313" key="8">
    <source>
        <dbReference type="Proteomes" id="UP000203826"/>
    </source>
</evidence>
<keyword evidence="8" id="KW-1185">Reference proteome</keyword>
<reference evidence="7 8" key="1">
    <citation type="journal article" date="2015" name="Genome Announc.">
        <title>The 474-Kilobase-Pair Complete Genome Sequence of CeV-01B, a Virus Infecting Haptolina (Chrysochromulina) ericina (Prymnesiophyceae).</title>
        <authorList>
            <person name="Gallot-Lavallee L."/>
            <person name="Pagarete A."/>
            <person name="Legendre M."/>
            <person name="Santini S."/>
            <person name="Sandaa R.A."/>
            <person name="Himmelbauer H."/>
            <person name="Ogata H."/>
            <person name="Bratbak G."/>
            <person name="Claverie J.M."/>
        </authorList>
    </citation>
    <scope>NUCLEOTIDE SEQUENCE [LARGE SCALE GENOMIC DNA]</scope>
    <source>
        <strain evidence="7">CeV-01B</strain>
    </source>
</reference>
<dbReference type="Proteomes" id="UP000203826">
    <property type="component" value="Segment"/>
</dbReference>
<comment type="subcellular location">
    <subcellularLocation>
        <location evidence="1">Membrane</location>
        <topology evidence="1">Multi-pass membrane protein</topology>
    </subcellularLocation>
</comment>
<sequence>MNINITDLVLLLLPMVSGYAVSSICGPSKNAGKSVKFRPPSWVFGVVWPILYLLLGYSWTQSREYSIYYFLLVVLLNMWLVFYVCRNNKVAGIYIILLSILSLLYIFISVKTTIKYYLAPLLIWLLFALFLNTFEVQSK</sequence>
<evidence type="ECO:0000313" key="7">
    <source>
        <dbReference type="EMBL" id="ALH23379.1"/>
    </source>
</evidence>
<name>A0A0N9R1Q9_9VIRU</name>
<evidence type="ECO:0000256" key="3">
    <source>
        <dbReference type="ARBA" id="ARBA00022692"/>
    </source>
</evidence>
<evidence type="ECO:0000256" key="4">
    <source>
        <dbReference type="ARBA" id="ARBA00022989"/>
    </source>
</evidence>
<accession>A0A0N9R1Q9</accession>
<feature type="transmembrane region" description="Helical" evidence="6">
    <location>
        <begin position="42"/>
        <end position="60"/>
    </location>
</feature>
<dbReference type="KEGG" id="vg:26049340"/>
<feature type="transmembrane region" description="Helical" evidence="6">
    <location>
        <begin position="67"/>
        <end position="84"/>
    </location>
</feature>
<feature type="transmembrane region" description="Helical" evidence="6">
    <location>
        <begin position="117"/>
        <end position="134"/>
    </location>
</feature>
<dbReference type="Gene3D" id="1.20.1260.100">
    <property type="entry name" value="TspO/MBR protein"/>
    <property type="match status" value="1"/>
</dbReference>
<gene>
    <name evidence="7" type="ORF">ceV_473</name>
</gene>
<keyword evidence="5 6" id="KW-0472">Membrane</keyword>
<protein>
    <submittedName>
        <fullName evidence="7">TspO/MBR family protein</fullName>
    </submittedName>
</protein>
<dbReference type="GO" id="GO:0016020">
    <property type="term" value="C:membrane"/>
    <property type="evidence" value="ECO:0007669"/>
    <property type="project" value="UniProtKB-SubCell"/>
</dbReference>
<dbReference type="Pfam" id="PF03073">
    <property type="entry name" value="TspO_MBR"/>
    <property type="match status" value="1"/>
</dbReference>
<evidence type="ECO:0000256" key="1">
    <source>
        <dbReference type="ARBA" id="ARBA00004141"/>
    </source>
</evidence>
<proteinExistence type="inferred from homology"/>